<feature type="compositionally biased region" description="Basic and acidic residues" evidence="1">
    <location>
        <begin position="64"/>
        <end position="88"/>
    </location>
</feature>
<name>A0A835N4D4_9ROSI</name>
<dbReference type="Proteomes" id="UP000657918">
    <property type="component" value="Unassembled WGS sequence"/>
</dbReference>
<sequence>MCDRRQRWSAGGERDGHQMNKLRKAALSRLFKVNPLFFSLSEFSADYFKAEHPMSDLLNQSDGEGNHSNELGDRSDAENLGDRSDAENHGILLISDPIPGQHRSSQLGDGANTIPSGTSIEAVPSNILNAPSIKVRKRKSGSSDGAKQKKKGKKQKFDDECKRIKNELTSSEAENASVKDHCDRVLEDLTRLRAIVDYMKEKSNELTDKVTELCMKLIYNGENESDYVNLQANMARLLNYEEQSTSGEHGFSLDSFGHYKLIREHVSLSMREEVVDVLCFMLVEFSLSTLSNLCV</sequence>
<evidence type="ECO:0000313" key="2">
    <source>
        <dbReference type="EMBL" id="KAF9686045.1"/>
    </source>
</evidence>
<accession>A0A835N4D4</accession>
<dbReference type="EMBL" id="JADGMS010000003">
    <property type="protein sequence ID" value="KAF9686045.1"/>
    <property type="molecule type" value="Genomic_DNA"/>
</dbReference>
<keyword evidence="3" id="KW-1185">Reference proteome</keyword>
<organism evidence="2 3">
    <name type="scientific">Salix dunnii</name>
    <dbReference type="NCBI Taxonomy" id="1413687"/>
    <lineage>
        <taxon>Eukaryota</taxon>
        <taxon>Viridiplantae</taxon>
        <taxon>Streptophyta</taxon>
        <taxon>Embryophyta</taxon>
        <taxon>Tracheophyta</taxon>
        <taxon>Spermatophyta</taxon>
        <taxon>Magnoliopsida</taxon>
        <taxon>eudicotyledons</taxon>
        <taxon>Gunneridae</taxon>
        <taxon>Pentapetalae</taxon>
        <taxon>rosids</taxon>
        <taxon>fabids</taxon>
        <taxon>Malpighiales</taxon>
        <taxon>Salicaceae</taxon>
        <taxon>Saliceae</taxon>
        <taxon>Salix</taxon>
    </lineage>
</organism>
<reference evidence="2 3" key="1">
    <citation type="submission" date="2020-10" db="EMBL/GenBank/DDBJ databases">
        <title>Plant Genome Project.</title>
        <authorList>
            <person name="Zhang R.-G."/>
        </authorList>
    </citation>
    <scope>NUCLEOTIDE SEQUENCE [LARGE SCALE GENOMIC DNA]</scope>
    <source>
        <strain evidence="2">FAFU-HL-1</strain>
        <tissue evidence="2">Leaf</tissue>
    </source>
</reference>
<gene>
    <name evidence="2" type="ORF">SADUNF_Sadunf03G0117500</name>
</gene>
<dbReference type="OrthoDB" id="850475at2759"/>
<dbReference type="AlphaFoldDB" id="A0A835N4D4"/>
<protein>
    <submittedName>
        <fullName evidence="2">Uncharacterized protein</fullName>
    </submittedName>
</protein>
<proteinExistence type="predicted"/>
<comment type="caution">
    <text evidence="2">The sequence shown here is derived from an EMBL/GenBank/DDBJ whole genome shotgun (WGS) entry which is preliminary data.</text>
</comment>
<evidence type="ECO:0000313" key="3">
    <source>
        <dbReference type="Proteomes" id="UP000657918"/>
    </source>
</evidence>
<feature type="region of interest" description="Disordered" evidence="1">
    <location>
        <begin position="58"/>
        <end position="158"/>
    </location>
</feature>
<evidence type="ECO:0000256" key="1">
    <source>
        <dbReference type="SAM" id="MobiDB-lite"/>
    </source>
</evidence>
<feature type="compositionally biased region" description="Polar residues" evidence="1">
    <location>
        <begin position="102"/>
        <end position="119"/>
    </location>
</feature>